<dbReference type="KEGG" id="acc:BDGL_002615"/>
<evidence type="ECO:0000313" key="1">
    <source>
        <dbReference type="EMBL" id="ADY83201.1"/>
    </source>
</evidence>
<protein>
    <recommendedName>
        <fullName evidence="3">Bacteriophage abortive infection AbiH</fullName>
    </recommendedName>
</protein>
<reference key="1">
    <citation type="submission" date="2010-08" db="EMBL/GenBank/DDBJ databases">
        <title>The genome sequence of a nonpathogenic wastewater-adapted bacterium Acinetobacter calcoaceticus PHEA-2 and comparative genomics insights into environmental adaptation.</title>
        <authorList>
            <person name="Zhan Y."/>
            <person name="Yan Y."/>
            <person name="Zhang W."/>
            <person name="Chen M."/>
            <person name="Ping S."/>
            <person name="Lu W."/>
            <person name="Lin M."/>
        </authorList>
    </citation>
    <scope>NUCLEOTIDE SEQUENCE</scope>
    <source>
        <strain>PHEA-2</strain>
    </source>
</reference>
<dbReference type="Pfam" id="PF14253">
    <property type="entry name" value="AbiH"/>
    <property type="match status" value="1"/>
</dbReference>
<dbReference type="AlphaFoldDB" id="F0KFX0"/>
<dbReference type="RefSeq" id="YP_004996883.1">
    <property type="nucleotide sequence ID" value="NC_016603.1"/>
</dbReference>
<dbReference type="PATRIC" id="fig|871585.3.peg.2615"/>
<dbReference type="eggNOG" id="ENOG502ZMJC">
    <property type="taxonomic scope" value="Bacteria"/>
</dbReference>
<dbReference type="GeneID" id="11637156"/>
<reference evidence="1 2" key="2">
    <citation type="journal article" date="2011" name="J. Bacteriol.">
        <title>Genome sequence of Acinetobacter calcoaceticus PHEA-2, isolated from industry wastewater.</title>
        <authorList>
            <person name="Zhan Y."/>
            <person name="Yan Y."/>
            <person name="Zhang W."/>
            <person name="Yu H."/>
            <person name="Chen M."/>
            <person name="Lu W."/>
            <person name="Ping S."/>
            <person name="Peng Z."/>
            <person name="Yuan M."/>
            <person name="Zhou Z."/>
            <person name="Elmerich C."/>
            <person name="Lin M."/>
        </authorList>
    </citation>
    <scope>NUCLEOTIDE SEQUENCE [LARGE SCALE GENOMIC DNA]</scope>
    <source>
        <strain evidence="1 2">PHEA-2</strain>
    </source>
</reference>
<gene>
    <name evidence="1" type="ordered locus">BDGL_002615</name>
</gene>
<dbReference type="OrthoDB" id="5903604at2"/>
<evidence type="ECO:0008006" key="3">
    <source>
        <dbReference type="Google" id="ProtNLM"/>
    </source>
</evidence>
<evidence type="ECO:0000313" key="2">
    <source>
        <dbReference type="Proteomes" id="UP000007477"/>
    </source>
</evidence>
<organism evidence="1 2">
    <name type="scientific">Acinetobacter pittii (strain PHEA-2)</name>
    <dbReference type="NCBI Taxonomy" id="871585"/>
    <lineage>
        <taxon>Bacteria</taxon>
        <taxon>Pseudomonadati</taxon>
        <taxon>Pseudomonadota</taxon>
        <taxon>Gammaproteobacteria</taxon>
        <taxon>Moraxellales</taxon>
        <taxon>Moraxellaceae</taxon>
        <taxon>Acinetobacter</taxon>
        <taxon>Acinetobacter calcoaceticus/baumannii complex</taxon>
    </lineage>
</organism>
<name>F0KFX0_ACIP2</name>
<proteinExistence type="predicted"/>
<sequence length="497" mass="59352">MNKRISVKSVSKDALFYYENFITMNILIVGNGFDLSHYLPTKYDHFMVAMEAIENWDLSVGEMSFDDLFGSLYEKENYFFRYTKAMYQTDETKISVDQIIELKQHLKENVWYQYFSDHVRQVRTWIDFEKKIEEVLNYFTKLFEKITDFYNKDNNLELEVKTSISNDSTSNKFIYLGERACDALSCVKILEKKYYKSVRDSDGYREFNYTDLKSKNYNYFISDKYIKRFDKYDFYMVENSIGDLNESLNNFIDIFNWYLCLICDLKFKNGIDDSYISNYDKVYSFNYTNTYTKICNNDRYVDFLHGKAGVNQNIVLGISDLKSESLKNIKAYGFTKYHQKMYKNTDYIFLSEIINHFYSTERKVKSLEDEINSYLDNPSLSVDVYFRTMFDAKTRDYGVLKQSSEETYNIQIWGHSLDQSDENYIKEIFSFNGEFIQQRCNIIVFYFNNYAKFELLNNLLSILGSNLVERWMKNGWLKFEPNPNLVEINNIQPVDLT</sequence>
<dbReference type="Proteomes" id="UP000007477">
    <property type="component" value="Chromosome"/>
</dbReference>
<accession>F0KFX0</accession>
<dbReference type="EMBL" id="CP002177">
    <property type="protein sequence ID" value="ADY83201.1"/>
    <property type="molecule type" value="Genomic_DNA"/>
</dbReference>
<dbReference type="InterPro" id="IPR025935">
    <property type="entry name" value="AbiH"/>
</dbReference>
<keyword evidence="2" id="KW-1185">Reference proteome</keyword>
<dbReference type="HOGENOM" id="CLU_054538_0_0_6"/>
<dbReference type="RefSeq" id="WP_014207803.1">
    <property type="nucleotide sequence ID" value="NC_016603.1"/>
</dbReference>